<keyword evidence="1" id="KW-0472">Membrane</keyword>
<proteinExistence type="predicted"/>
<dbReference type="Proteomes" id="UP000198310">
    <property type="component" value="Unassembled WGS sequence"/>
</dbReference>
<sequence>MLTPIDLFPDQIGDSLLEGLRALVEAYPLLLLSGALTSILLSMLLCYLRVPRPLPPLTRGALITSLAMLLLSAPFPPLLVAGSLGWLSVVMLLVVDEALLLHQQKQLYSTLQELLKQAGISSRV</sequence>
<evidence type="ECO:0000313" key="3">
    <source>
        <dbReference type="Proteomes" id="UP000198310"/>
    </source>
</evidence>
<keyword evidence="3" id="KW-1185">Reference proteome</keyword>
<name>A0A239A1U2_9BACT</name>
<dbReference type="AlphaFoldDB" id="A0A239A1U2"/>
<keyword evidence="1" id="KW-1133">Transmembrane helix</keyword>
<evidence type="ECO:0000256" key="1">
    <source>
        <dbReference type="SAM" id="Phobius"/>
    </source>
</evidence>
<dbReference type="EMBL" id="FZNS01000010">
    <property type="protein sequence ID" value="SNR88873.1"/>
    <property type="molecule type" value="Genomic_DNA"/>
</dbReference>
<keyword evidence="1" id="KW-0812">Transmembrane</keyword>
<reference evidence="3" key="1">
    <citation type="submission" date="2017-06" db="EMBL/GenBank/DDBJ databases">
        <authorList>
            <person name="Varghese N."/>
            <person name="Submissions S."/>
        </authorList>
    </citation>
    <scope>NUCLEOTIDE SEQUENCE [LARGE SCALE GENOMIC DNA]</scope>
    <source>
        <strain evidence="3">DSM 28041</strain>
    </source>
</reference>
<gene>
    <name evidence="2" type="ORF">SAMN06269173_110100</name>
</gene>
<accession>A0A239A1U2</accession>
<protein>
    <submittedName>
        <fullName evidence="2">Uncharacterized protein</fullName>
    </submittedName>
</protein>
<feature type="transmembrane region" description="Helical" evidence="1">
    <location>
        <begin position="26"/>
        <end position="48"/>
    </location>
</feature>
<dbReference type="RefSeq" id="WP_089333773.1">
    <property type="nucleotide sequence ID" value="NZ_FZNS01000010.1"/>
</dbReference>
<organism evidence="2 3">
    <name type="scientific">Hymenobacter mucosus</name>
    <dbReference type="NCBI Taxonomy" id="1411120"/>
    <lineage>
        <taxon>Bacteria</taxon>
        <taxon>Pseudomonadati</taxon>
        <taxon>Bacteroidota</taxon>
        <taxon>Cytophagia</taxon>
        <taxon>Cytophagales</taxon>
        <taxon>Hymenobacteraceae</taxon>
        <taxon>Hymenobacter</taxon>
    </lineage>
</organism>
<feature type="transmembrane region" description="Helical" evidence="1">
    <location>
        <begin position="60"/>
        <end position="78"/>
    </location>
</feature>
<evidence type="ECO:0000313" key="2">
    <source>
        <dbReference type="EMBL" id="SNR88873.1"/>
    </source>
</evidence>